<reference evidence="1 2" key="1">
    <citation type="journal article" date="2019" name="G3 (Bethesda)">
        <title>Sequencing of a Wild Apple (Malus baccata) Genome Unravels the Differences Between Cultivated and Wild Apple Species Regarding Disease Resistance and Cold Tolerance.</title>
        <authorList>
            <person name="Chen X."/>
        </authorList>
    </citation>
    <scope>NUCLEOTIDE SEQUENCE [LARGE SCALE GENOMIC DNA]</scope>
    <source>
        <strain evidence="2">cv. Shandingzi</strain>
        <tissue evidence="1">Leaves</tissue>
    </source>
</reference>
<evidence type="ECO:0000313" key="1">
    <source>
        <dbReference type="EMBL" id="TQD87860.1"/>
    </source>
</evidence>
<dbReference type="Proteomes" id="UP000315295">
    <property type="component" value="Unassembled WGS sequence"/>
</dbReference>
<dbReference type="AlphaFoldDB" id="A0A540LMZ8"/>
<gene>
    <name evidence="1" type="ORF">C1H46_026563</name>
</gene>
<sequence>MVVFRLFEATTHPGEKQECMHVDALDGLPSAEFMTRSSTDHLSIKPPNLICDCISPKMQQQSVQHDVQPINIKKKHKKLQGNPNFKKLQPGKKVWLLNSNFKLIPGRQESRWKSPYMVMQVFQNGNLDIEIKGKGCMLKVKKYLLKPFIRKFSASESSTLKEQIT</sequence>
<keyword evidence="2" id="KW-1185">Reference proteome</keyword>
<evidence type="ECO:0000313" key="2">
    <source>
        <dbReference type="Proteomes" id="UP000315295"/>
    </source>
</evidence>
<organism evidence="1 2">
    <name type="scientific">Malus baccata</name>
    <name type="common">Siberian crab apple</name>
    <name type="synonym">Pyrus baccata</name>
    <dbReference type="NCBI Taxonomy" id="106549"/>
    <lineage>
        <taxon>Eukaryota</taxon>
        <taxon>Viridiplantae</taxon>
        <taxon>Streptophyta</taxon>
        <taxon>Embryophyta</taxon>
        <taxon>Tracheophyta</taxon>
        <taxon>Spermatophyta</taxon>
        <taxon>Magnoliopsida</taxon>
        <taxon>eudicotyledons</taxon>
        <taxon>Gunneridae</taxon>
        <taxon>Pentapetalae</taxon>
        <taxon>rosids</taxon>
        <taxon>fabids</taxon>
        <taxon>Rosales</taxon>
        <taxon>Rosaceae</taxon>
        <taxon>Amygdaloideae</taxon>
        <taxon>Maleae</taxon>
        <taxon>Malus</taxon>
    </lineage>
</organism>
<name>A0A540LMZ8_MALBA</name>
<proteinExistence type="predicted"/>
<accession>A0A540LMZ8</accession>
<protein>
    <submittedName>
        <fullName evidence="1">Uncharacterized protein</fullName>
    </submittedName>
</protein>
<comment type="caution">
    <text evidence="1">The sequence shown here is derived from an EMBL/GenBank/DDBJ whole genome shotgun (WGS) entry which is preliminary data.</text>
</comment>
<dbReference type="EMBL" id="VIEB01000522">
    <property type="protein sequence ID" value="TQD87860.1"/>
    <property type="molecule type" value="Genomic_DNA"/>
</dbReference>